<evidence type="ECO:0000259" key="2">
    <source>
        <dbReference type="Pfam" id="PF10099"/>
    </source>
</evidence>
<evidence type="ECO:0000313" key="3">
    <source>
        <dbReference type="EMBL" id="NEA29450.1"/>
    </source>
</evidence>
<organism evidence="3 4">
    <name type="scientific">Actinomadura bangladeshensis</name>
    <dbReference type="NCBI Taxonomy" id="453573"/>
    <lineage>
        <taxon>Bacteria</taxon>
        <taxon>Bacillati</taxon>
        <taxon>Actinomycetota</taxon>
        <taxon>Actinomycetes</taxon>
        <taxon>Streptosporangiales</taxon>
        <taxon>Thermomonosporaceae</taxon>
        <taxon>Actinomadura</taxon>
    </lineage>
</organism>
<reference evidence="3 4" key="1">
    <citation type="submission" date="2020-01" db="EMBL/GenBank/DDBJ databases">
        <title>Insect and environment-associated Actinomycetes.</title>
        <authorList>
            <person name="Currrie C."/>
            <person name="Chevrette M."/>
            <person name="Carlson C."/>
            <person name="Stubbendieck R."/>
            <person name="Wendt-Pienkowski E."/>
        </authorList>
    </citation>
    <scope>NUCLEOTIDE SEQUENCE [LARGE SCALE GENOMIC DNA]</scope>
    <source>
        <strain evidence="3 4">SID10258</strain>
    </source>
</reference>
<comment type="caution">
    <text evidence="3">The sequence shown here is derived from an EMBL/GenBank/DDBJ whole genome shotgun (WGS) entry which is preliminary data.</text>
</comment>
<evidence type="ECO:0000313" key="4">
    <source>
        <dbReference type="Proteomes" id="UP000475532"/>
    </source>
</evidence>
<protein>
    <submittedName>
        <fullName evidence="3">Anti-sigma factor</fullName>
    </submittedName>
</protein>
<evidence type="ECO:0000256" key="1">
    <source>
        <dbReference type="SAM" id="MobiDB-lite"/>
    </source>
</evidence>
<sequence length="48" mass="4852">SAGLLPGDRTRPVVAGTWRPSDRLGVTVEPAGGSARPTTAPLVLLSPT</sequence>
<accession>A0A6L9QV81</accession>
<feature type="domain" description="Anti-sigma K factor RskA C-terminal" evidence="2">
    <location>
        <begin position="1"/>
        <end position="41"/>
    </location>
</feature>
<feature type="region of interest" description="Disordered" evidence="1">
    <location>
        <begin position="24"/>
        <end position="48"/>
    </location>
</feature>
<proteinExistence type="predicted"/>
<dbReference type="GO" id="GO:0005886">
    <property type="term" value="C:plasma membrane"/>
    <property type="evidence" value="ECO:0007669"/>
    <property type="project" value="InterPro"/>
</dbReference>
<name>A0A6L9QV81_9ACTN</name>
<feature type="non-terminal residue" evidence="3">
    <location>
        <position position="1"/>
    </location>
</feature>
<dbReference type="Pfam" id="PF10099">
    <property type="entry name" value="RskA_C"/>
    <property type="match status" value="1"/>
</dbReference>
<dbReference type="Proteomes" id="UP000475532">
    <property type="component" value="Unassembled WGS sequence"/>
</dbReference>
<dbReference type="InterPro" id="IPR018764">
    <property type="entry name" value="RskA_C"/>
</dbReference>
<dbReference type="AlphaFoldDB" id="A0A6L9QV81"/>
<gene>
    <name evidence="3" type="ORF">G3I70_44165</name>
</gene>
<dbReference type="EMBL" id="JAAGLI010001189">
    <property type="protein sequence ID" value="NEA29450.1"/>
    <property type="molecule type" value="Genomic_DNA"/>
</dbReference>